<comment type="caution">
    <text evidence="9">The sequence shown here is derived from an EMBL/GenBank/DDBJ whole genome shotgun (WGS) entry which is preliminary data.</text>
</comment>
<dbReference type="AlphaFoldDB" id="A0A098VMZ2"/>
<dbReference type="InterPro" id="IPR010122">
    <property type="entry name" value="HMG_CoA_synthase_euk"/>
</dbReference>
<evidence type="ECO:0000256" key="3">
    <source>
        <dbReference type="PIRSR" id="PIRSR610122-1"/>
    </source>
</evidence>
<dbReference type="OrthoDB" id="1269963at2759"/>
<keyword evidence="10" id="KW-1185">Reference proteome</keyword>
<dbReference type="Pfam" id="PF08540">
    <property type="entry name" value="HMG_CoA_synt_C"/>
    <property type="match status" value="1"/>
</dbReference>
<dbReference type="HOGENOM" id="CLU_008065_0_1_1"/>
<feature type="binding site" evidence="4">
    <location>
        <position position="276"/>
    </location>
    <ligand>
        <name>CoA</name>
        <dbReference type="ChEBI" id="CHEBI:57287"/>
    </ligand>
</feature>
<name>A0A098VMZ2_9MICR</name>
<dbReference type="GO" id="GO:0010142">
    <property type="term" value="P:farnesyl diphosphate biosynthetic process, mevalonate pathway"/>
    <property type="evidence" value="ECO:0007669"/>
    <property type="project" value="InterPro"/>
</dbReference>
<dbReference type="InterPro" id="IPR013528">
    <property type="entry name" value="HMG_CoA_synth_N"/>
</dbReference>
<comment type="similarity">
    <text evidence="1 5">Belongs to the thiolase-like superfamily. HMG-CoA synthase family.</text>
</comment>
<gene>
    <name evidence="9" type="ORF">DI09_6p160</name>
    <name evidence="8" type="ORF">DI09_86p120</name>
</gene>
<feature type="domain" description="Hydroxymethylglutaryl-coenzyme A synthase C-terminal" evidence="7">
    <location>
        <begin position="201"/>
        <end position="456"/>
    </location>
</feature>
<feature type="active site" description="Acyl-thioester intermediate" evidence="3">
    <location>
        <position position="140"/>
    </location>
</feature>
<proteinExistence type="inferred from homology"/>
<dbReference type="InterPro" id="IPR013746">
    <property type="entry name" value="HMG_CoA_synt_C_dom"/>
</dbReference>
<dbReference type="EMBL" id="JMKJ01000579">
    <property type="protein sequence ID" value="KGG50432.1"/>
    <property type="molecule type" value="Genomic_DNA"/>
</dbReference>
<dbReference type="PANTHER" id="PTHR43323:SF2">
    <property type="entry name" value="HYDROXYMETHYLGLUTARYL-COA SYNTHASE"/>
    <property type="match status" value="1"/>
</dbReference>
<evidence type="ECO:0000256" key="4">
    <source>
        <dbReference type="PIRSR" id="PIRSR610122-2"/>
    </source>
</evidence>
<comment type="function">
    <text evidence="5">Catalyzes the condensation of acetyl-CoA with acetoacetyl-CoA to form HMG-CoA.</text>
</comment>
<evidence type="ECO:0000259" key="6">
    <source>
        <dbReference type="Pfam" id="PF01154"/>
    </source>
</evidence>
<dbReference type="Proteomes" id="UP000029725">
    <property type="component" value="Unassembled WGS sequence"/>
</dbReference>
<dbReference type="Pfam" id="PF01154">
    <property type="entry name" value="HMG_CoA_synt_N"/>
    <property type="match status" value="1"/>
</dbReference>
<dbReference type="NCBIfam" id="TIGR01833">
    <property type="entry name" value="HMG-CoA-S_euk"/>
    <property type="match status" value="1"/>
</dbReference>
<evidence type="ECO:0000256" key="1">
    <source>
        <dbReference type="ARBA" id="ARBA00007061"/>
    </source>
</evidence>
<dbReference type="VEuPathDB" id="MicrosporidiaDB:DI09_86p120"/>
<keyword evidence="2 5" id="KW-0808">Transferase</keyword>
<evidence type="ECO:0000313" key="8">
    <source>
        <dbReference type="EMBL" id="KGG50148.1"/>
    </source>
</evidence>
<dbReference type="VEuPathDB" id="MicrosporidiaDB:DI09_6p160"/>
<comment type="catalytic activity">
    <reaction evidence="5">
        <text>acetoacetyl-CoA + acetyl-CoA + H2O = (3S)-3-hydroxy-3-methylglutaryl-CoA + CoA + H(+)</text>
        <dbReference type="Rhea" id="RHEA:10188"/>
        <dbReference type="ChEBI" id="CHEBI:15377"/>
        <dbReference type="ChEBI" id="CHEBI:15378"/>
        <dbReference type="ChEBI" id="CHEBI:43074"/>
        <dbReference type="ChEBI" id="CHEBI:57286"/>
        <dbReference type="ChEBI" id="CHEBI:57287"/>
        <dbReference type="ChEBI" id="CHEBI:57288"/>
        <dbReference type="EC" id="2.3.3.10"/>
    </reaction>
</comment>
<evidence type="ECO:0000256" key="2">
    <source>
        <dbReference type="ARBA" id="ARBA00022679"/>
    </source>
</evidence>
<dbReference type="SUPFAM" id="SSF53901">
    <property type="entry name" value="Thiolase-like"/>
    <property type="match status" value="2"/>
</dbReference>
<dbReference type="Gene3D" id="3.40.47.10">
    <property type="match status" value="1"/>
</dbReference>
<dbReference type="EC" id="2.3.3.10" evidence="5"/>
<dbReference type="GeneID" id="25260645"/>
<feature type="domain" description="Hydroxymethylglutaryl-coenzyme A synthase N-terminal" evidence="6">
    <location>
        <begin position="17"/>
        <end position="197"/>
    </location>
</feature>
<dbReference type="InterPro" id="IPR016039">
    <property type="entry name" value="Thiolase-like"/>
</dbReference>
<feature type="binding site" evidence="4">
    <location>
        <position position="272"/>
    </location>
    <ligand>
        <name>CoA</name>
        <dbReference type="ChEBI" id="CHEBI:57287"/>
    </ligand>
</feature>
<feature type="active site" description="Proton donor/acceptor" evidence="3">
    <location>
        <position position="267"/>
    </location>
</feature>
<dbReference type="GO" id="GO:0004421">
    <property type="term" value="F:hydroxymethylglutaryl-CoA synthase activity"/>
    <property type="evidence" value="ECO:0007669"/>
    <property type="project" value="UniProtKB-EC"/>
</dbReference>
<evidence type="ECO:0000313" key="10">
    <source>
        <dbReference type="Proteomes" id="UP000029725"/>
    </source>
</evidence>
<dbReference type="RefSeq" id="XP_013236859.1">
    <property type="nucleotide sequence ID" value="XM_013381405.1"/>
</dbReference>
<accession>A0A098VMZ2</accession>
<dbReference type="EMBL" id="JMKJ01000597">
    <property type="protein sequence ID" value="KGG50148.1"/>
    <property type="molecule type" value="Genomic_DNA"/>
</dbReference>
<feature type="binding site" evidence="4">
    <location>
        <position position="231"/>
    </location>
    <ligand>
        <name>CoA</name>
        <dbReference type="ChEBI" id="CHEBI:57287"/>
    </ligand>
</feature>
<dbReference type="PANTHER" id="PTHR43323">
    <property type="entry name" value="3-HYDROXY-3-METHYLGLUTARYL COENZYME A SYNTHASE"/>
    <property type="match status" value="1"/>
</dbReference>
<evidence type="ECO:0000256" key="5">
    <source>
        <dbReference type="RuleBase" id="RU364071"/>
    </source>
</evidence>
<dbReference type="RefSeq" id="XP_013236575.1">
    <property type="nucleotide sequence ID" value="XM_013381121.1"/>
</dbReference>
<evidence type="ECO:0000259" key="7">
    <source>
        <dbReference type="Pfam" id="PF08540"/>
    </source>
</evidence>
<protein>
    <recommendedName>
        <fullName evidence="5">Hydroxymethylglutaryl-CoA synthase</fullName>
        <shortName evidence="5">HMG-CoA synthase</shortName>
        <ecNumber evidence="5">2.3.3.10</ecNumber>
    </recommendedName>
    <alternativeName>
        <fullName evidence="5">3-hydroxy-3-methylglutaryl coenzyme A synthase</fullName>
    </alternativeName>
</protein>
<feature type="active site" description="Proton donor/acceptor" evidence="3">
    <location>
        <position position="106"/>
    </location>
</feature>
<dbReference type="GeneID" id="25260968"/>
<evidence type="ECO:0000313" key="9">
    <source>
        <dbReference type="EMBL" id="KGG50432.1"/>
    </source>
</evidence>
<reference evidence="9 10" key="1">
    <citation type="submission" date="2014-04" db="EMBL/GenBank/DDBJ databases">
        <title>A new species of microsporidia sheds light on the evolution of extreme parasitism.</title>
        <authorList>
            <person name="Haag K.L."/>
            <person name="James T.Y."/>
            <person name="Larsson R."/>
            <person name="Schaer T.M."/>
            <person name="Refardt D."/>
            <person name="Pombert J.-F."/>
            <person name="Ebert D."/>
        </authorList>
    </citation>
    <scope>NUCLEOTIDE SEQUENCE [LARGE SCALE GENOMIC DNA]</scope>
    <source>
        <strain evidence="9 10">UGP3</strain>
        <tissue evidence="9">Spores</tissue>
    </source>
</reference>
<sequence>MSTSASMGPVVSPSQGNNFGILAMEIYFPSLYVSQSELGIGFCALCLECHDNVSQGKYTKGLGQTNMAVCAPCEDICSISLNAVSQLMSKYKISYQSIGRLEVGTETLIDKSKSIKSVIMDLFNGNGCYDVEGVDVKNACYGGVAAFFNTIAWMESSCWDGRLGLVVAGDIAVYERGPARPTGGAGVVAILVGPNAPIVCNGVRASHMKHAYDFFKPNLSTDFPIVDGPLSLKSYFEALSSCYRLFRTKRNITSKSPLDAYDFYLFHSPFGKLVQKALSKLVIEDRLNNSSIMKTLTVSMIRRMYEALNFDDKTLENEMLAASQELFLQKTQPTLACSRELGNIYCGALFSGLISLICSQAGDSLIGKKCLLFAYGSGYCSSMFELRITSSVEYISKTIALSERLSERTKISPIQFSLLLDDKGHAENAKFNSLVPNRTIVLSEIDAKCRRIYQAKSEK</sequence>
<dbReference type="CDD" id="cd00827">
    <property type="entry name" value="init_cond_enzymes"/>
    <property type="match status" value="1"/>
</dbReference>
<dbReference type="GO" id="GO:0006084">
    <property type="term" value="P:acetyl-CoA metabolic process"/>
    <property type="evidence" value="ECO:0007669"/>
    <property type="project" value="InterPro"/>
</dbReference>
<organism evidence="9 10">
    <name type="scientific">Mitosporidium daphniae</name>
    <dbReference type="NCBI Taxonomy" id="1485682"/>
    <lineage>
        <taxon>Eukaryota</taxon>
        <taxon>Fungi</taxon>
        <taxon>Fungi incertae sedis</taxon>
        <taxon>Microsporidia</taxon>
        <taxon>Mitosporidium</taxon>
    </lineage>
</organism>